<sequence length="58" mass="6164">MSSSFEKEPVTGFVMELVAELVAELEAELVAEFNVIDSAIPKSIVVGPAGRVVNFEPA</sequence>
<dbReference type="AlphaFoldDB" id="A0AA96ZW71"/>
<evidence type="ECO:0000313" key="1">
    <source>
        <dbReference type="EMBL" id="WNY26241.1"/>
    </source>
</evidence>
<keyword evidence="2" id="KW-1185">Reference proteome</keyword>
<reference evidence="1 2" key="1">
    <citation type="submission" date="2023-07" db="EMBL/GenBank/DDBJ databases">
        <title>Closed genome sequence of Methanosarcinaceae archaeon Am2.</title>
        <authorList>
            <person name="Poehlein A."/>
            <person name="Protasov E."/>
            <person name="Platt K."/>
            <person name="Reeh H."/>
            <person name="Daniel R."/>
            <person name="Brune A."/>
        </authorList>
    </citation>
    <scope>NUCLEOTIDE SEQUENCE [LARGE SCALE GENOMIC DNA]</scope>
    <source>
        <strain evidence="1 2">Am2</strain>
    </source>
</reference>
<dbReference type="EMBL" id="CP131061">
    <property type="protein sequence ID" value="WNY26241.1"/>
    <property type="molecule type" value="Genomic_DNA"/>
</dbReference>
<dbReference type="Proteomes" id="UP001304970">
    <property type="component" value="Chromosome"/>
</dbReference>
<name>A0AA96ZW71_9EURY</name>
<proteinExistence type="predicted"/>
<accession>A0AA96ZW71</accession>
<evidence type="ECO:0000313" key="2">
    <source>
        <dbReference type="Proteomes" id="UP001304970"/>
    </source>
</evidence>
<organism evidence="1 2">
    <name type="scientific">Methanolapillus ohkumae</name>
    <dbReference type="NCBI Taxonomy" id="3028298"/>
    <lineage>
        <taxon>Archaea</taxon>
        <taxon>Methanobacteriati</taxon>
        <taxon>Methanobacteriota</taxon>
        <taxon>Stenosarchaea group</taxon>
        <taxon>Methanomicrobia</taxon>
        <taxon>Methanosarcinales</taxon>
        <taxon>Methanosarcinaceae</taxon>
        <taxon>Methanolapillus</taxon>
    </lineage>
</organism>
<gene>
    <name evidence="1" type="ORF">MsAm2_00010</name>
</gene>
<protein>
    <submittedName>
        <fullName evidence="1">Uncharacterized protein</fullName>
    </submittedName>
</protein>